<dbReference type="InterPro" id="IPR006037">
    <property type="entry name" value="RCK_C"/>
</dbReference>
<dbReference type="AlphaFoldDB" id="A0A430A8H6"/>
<feature type="transmembrane region" description="Helical" evidence="8">
    <location>
        <begin position="63"/>
        <end position="82"/>
    </location>
</feature>
<dbReference type="GO" id="GO:0008324">
    <property type="term" value="F:monoatomic cation transmembrane transporter activity"/>
    <property type="evidence" value="ECO:0007669"/>
    <property type="project" value="InterPro"/>
</dbReference>
<dbReference type="Pfam" id="PF02080">
    <property type="entry name" value="TrkA_C"/>
    <property type="match status" value="1"/>
</dbReference>
<evidence type="ECO:0000256" key="2">
    <source>
        <dbReference type="ARBA" id="ARBA00022448"/>
    </source>
</evidence>
<keyword evidence="7" id="KW-0868">Chloride</keyword>
<keyword evidence="11" id="KW-1185">Reference proteome</keyword>
<evidence type="ECO:0000313" key="11">
    <source>
        <dbReference type="Proteomes" id="UP000287101"/>
    </source>
</evidence>
<dbReference type="Pfam" id="PF00654">
    <property type="entry name" value="Voltage_CLC"/>
    <property type="match status" value="1"/>
</dbReference>
<dbReference type="InterPro" id="IPR036721">
    <property type="entry name" value="RCK_C_sf"/>
</dbReference>
<feature type="transmembrane region" description="Helical" evidence="8">
    <location>
        <begin position="334"/>
        <end position="357"/>
    </location>
</feature>
<feature type="transmembrane region" description="Helical" evidence="8">
    <location>
        <begin position="308"/>
        <end position="328"/>
    </location>
</feature>
<dbReference type="RefSeq" id="WP_126831580.1">
    <property type="nucleotide sequence ID" value="NZ_CBCRYB010000001.1"/>
</dbReference>
<sequence>MKVTEQKSYVTTYFDRSKIYFIGKGVLVGLLAGLGVSLFRVAIEELFTLVKKAYLLMANDPILIIPWIVISLFLCLVLGYAIKSEPYIKGSGIPQVEGQIAGVLTINWFSVLWKKFIAGVLAISSGLFLGREGPSIQLGASIGQGVNYALKGNTMSKKVLLASGSGAGLAAAFNAPFAGLLFVLEEIQHNFSPIVLLTTLSATTTANFVSLHFFGLTPILSFGQIERLPLSHYGLLLLFGILLGLAGVLYSKALLWMPTFYGAFKKIPAHYYSIIPLLLVIPIGLMWPDLLGGGSDTIFLVAQNNLTFLVLIGIVSLRFIFSMISYGSGLPGGIFLPILSLGAVLGTLFATAIFPIFSIDMSFKLNFLVLGMAGLFSAIGKAPLTACILITEMVGDFKQLMTIAVVSLVAYLVSDLLGTEPIYEALLSRMIPTQETDISGSKEIIELSIHTGSSLDGSMIKEAKWPKDCLVASITRGGKEIIPRGDTLLLAGDTLNILTHENNVGYIKEKLAPQIYDLA</sequence>
<dbReference type="OrthoDB" id="9812438at2"/>
<evidence type="ECO:0000256" key="8">
    <source>
        <dbReference type="SAM" id="Phobius"/>
    </source>
</evidence>
<comment type="subcellular location">
    <subcellularLocation>
        <location evidence="1">Membrane</location>
        <topology evidence="1">Multi-pass membrane protein</topology>
    </subcellularLocation>
</comment>
<keyword evidence="6 8" id="KW-0472">Membrane</keyword>
<protein>
    <submittedName>
        <fullName evidence="10">ClC family H(+)/Cl(-) exchange transporter</fullName>
    </submittedName>
</protein>
<evidence type="ECO:0000256" key="7">
    <source>
        <dbReference type="ARBA" id="ARBA00023214"/>
    </source>
</evidence>
<organism evidence="10 11">
    <name type="scientific">Vagococcus fessus</name>
    <dbReference type="NCBI Taxonomy" id="120370"/>
    <lineage>
        <taxon>Bacteria</taxon>
        <taxon>Bacillati</taxon>
        <taxon>Bacillota</taxon>
        <taxon>Bacilli</taxon>
        <taxon>Lactobacillales</taxon>
        <taxon>Enterococcaceae</taxon>
        <taxon>Vagococcus</taxon>
    </lineage>
</organism>
<keyword evidence="3 8" id="KW-0812">Transmembrane</keyword>
<dbReference type="GO" id="GO:0005886">
    <property type="term" value="C:plasma membrane"/>
    <property type="evidence" value="ECO:0007669"/>
    <property type="project" value="TreeGrafter"/>
</dbReference>
<accession>A0A430A8H6</accession>
<evidence type="ECO:0000313" key="10">
    <source>
        <dbReference type="EMBL" id="RSU03371.1"/>
    </source>
</evidence>
<evidence type="ECO:0000259" key="9">
    <source>
        <dbReference type="PROSITE" id="PS51202"/>
    </source>
</evidence>
<comment type="caution">
    <text evidence="10">The sequence shown here is derived from an EMBL/GenBank/DDBJ whole genome shotgun (WGS) entry which is preliminary data.</text>
</comment>
<evidence type="ECO:0000256" key="6">
    <source>
        <dbReference type="ARBA" id="ARBA00023136"/>
    </source>
</evidence>
<feature type="transmembrane region" description="Helical" evidence="8">
    <location>
        <begin position="21"/>
        <end position="43"/>
    </location>
</feature>
<dbReference type="Proteomes" id="UP000287101">
    <property type="component" value="Unassembled WGS sequence"/>
</dbReference>
<dbReference type="GO" id="GO:0005247">
    <property type="term" value="F:voltage-gated chloride channel activity"/>
    <property type="evidence" value="ECO:0007669"/>
    <property type="project" value="TreeGrafter"/>
</dbReference>
<feature type="transmembrane region" description="Helical" evidence="8">
    <location>
        <begin position="159"/>
        <end position="182"/>
    </location>
</feature>
<feature type="transmembrane region" description="Helical" evidence="8">
    <location>
        <begin position="235"/>
        <end position="257"/>
    </location>
</feature>
<dbReference type="InterPro" id="IPR001807">
    <property type="entry name" value="ClC"/>
</dbReference>
<feature type="domain" description="RCK C-terminal" evidence="9">
    <location>
        <begin position="432"/>
        <end position="513"/>
    </location>
</feature>
<feature type="transmembrane region" description="Helical" evidence="8">
    <location>
        <begin position="369"/>
        <end position="391"/>
    </location>
</feature>
<evidence type="ECO:0000256" key="4">
    <source>
        <dbReference type="ARBA" id="ARBA00022989"/>
    </source>
</evidence>
<dbReference type="SUPFAM" id="SSF116726">
    <property type="entry name" value="TrkA C-terminal domain-like"/>
    <property type="match status" value="1"/>
</dbReference>
<evidence type="ECO:0000256" key="3">
    <source>
        <dbReference type="ARBA" id="ARBA00022692"/>
    </source>
</evidence>
<evidence type="ECO:0000256" key="5">
    <source>
        <dbReference type="ARBA" id="ARBA00023065"/>
    </source>
</evidence>
<dbReference type="PANTHER" id="PTHR45711:SF6">
    <property type="entry name" value="CHLORIDE CHANNEL PROTEIN"/>
    <property type="match status" value="1"/>
</dbReference>
<dbReference type="CDD" id="cd01031">
    <property type="entry name" value="EriC"/>
    <property type="match status" value="1"/>
</dbReference>
<dbReference type="InterPro" id="IPR014743">
    <property type="entry name" value="Cl-channel_core"/>
</dbReference>
<keyword evidence="5" id="KW-0406">Ion transport</keyword>
<reference evidence="10 11" key="1">
    <citation type="submission" date="2017-05" db="EMBL/GenBank/DDBJ databases">
        <title>Vagococcus spp. assemblies.</title>
        <authorList>
            <person name="Gulvik C.A."/>
        </authorList>
    </citation>
    <scope>NUCLEOTIDE SEQUENCE [LARGE SCALE GENOMIC DNA]</scope>
    <source>
        <strain evidence="10 11">CCUG 41755</strain>
    </source>
</reference>
<dbReference type="PANTHER" id="PTHR45711">
    <property type="entry name" value="CHLORIDE CHANNEL PROTEIN"/>
    <property type="match status" value="1"/>
</dbReference>
<dbReference type="EMBL" id="NGJY01000002">
    <property type="protein sequence ID" value="RSU03371.1"/>
    <property type="molecule type" value="Genomic_DNA"/>
</dbReference>
<dbReference type="Gene3D" id="3.30.70.1450">
    <property type="entry name" value="Regulator of K+ conductance, C-terminal domain"/>
    <property type="match status" value="1"/>
</dbReference>
<proteinExistence type="predicted"/>
<feature type="transmembrane region" description="Helical" evidence="8">
    <location>
        <begin position="194"/>
        <end position="214"/>
    </location>
</feature>
<keyword evidence="2" id="KW-0813">Transport</keyword>
<dbReference type="Gene3D" id="1.10.3080.10">
    <property type="entry name" value="Clc chloride channel"/>
    <property type="match status" value="1"/>
</dbReference>
<dbReference type="PRINTS" id="PR00762">
    <property type="entry name" value="CLCHANNEL"/>
</dbReference>
<evidence type="ECO:0000256" key="1">
    <source>
        <dbReference type="ARBA" id="ARBA00004141"/>
    </source>
</evidence>
<feature type="transmembrane region" description="Helical" evidence="8">
    <location>
        <begin position="269"/>
        <end position="287"/>
    </location>
</feature>
<dbReference type="SUPFAM" id="SSF81340">
    <property type="entry name" value="Clc chloride channel"/>
    <property type="match status" value="1"/>
</dbReference>
<gene>
    <name evidence="10" type="ORF">CBF31_06570</name>
</gene>
<dbReference type="GO" id="GO:0006813">
    <property type="term" value="P:potassium ion transport"/>
    <property type="evidence" value="ECO:0007669"/>
    <property type="project" value="InterPro"/>
</dbReference>
<keyword evidence="4 8" id="KW-1133">Transmembrane helix</keyword>
<name>A0A430A8H6_9ENTE</name>
<dbReference type="PROSITE" id="PS51202">
    <property type="entry name" value="RCK_C"/>
    <property type="match status" value="1"/>
</dbReference>